<dbReference type="EMBL" id="BGPR01014302">
    <property type="protein sequence ID" value="GBN64611.1"/>
    <property type="molecule type" value="Genomic_DNA"/>
</dbReference>
<name>A0A4Y2QMS0_ARAVE</name>
<comment type="caution">
    <text evidence="2">The sequence shown here is derived from an EMBL/GenBank/DDBJ whole genome shotgun (WGS) entry which is preliminary data.</text>
</comment>
<sequence length="137" mass="15488">MLRRHRRITSYSNVPKEQTTSRLRGAGESPATRLTAKHGPKGMQGDPRIPLSSKGVAMHGQHLGLVYKQNTNRTQSKENRIFTKHKKMQDSKRKTRERSLGTSGLGHPYSPKEGEPLRGFATLKSFIRYLSIFGNMI</sequence>
<gene>
    <name evidence="2" type="ORF">AVEN_156675_1</name>
</gene>
<reference evidence="2 3" key="1">
    <citation type="journal article" date="2019" name="Sci. Rep.">
        <title>Orb-weaving spider Araneus ventricosus genome elucidates the spidroin gene catalogue.</title>
        <authorList>
            <person name="Kono N."/>
            <person name="Nakamura H."/>
            <person name="Ohtoshi R."/>
            <person name="Moran D.A.P."/>
            <person name="Shinohara A."/>
            <person name="Yoshida Y."/>
            <person name="Fujiwara M."/>
            <person name="Mori M."/>
            <person name="Tomita M."/>
            <person name="Arakawa K."/>
        </authorList>
    </citation>
    <scope>NUCLEOTIDE SEQUENCE [LARGE SCALE GENOMIC DNA]</scope>
</reference>
<dbReference type="Proteomes" id="UP000499080">
    <property type="component" value="Unassembled WGS sequence"/>
</dbReference>
<evidence type="ECO:0000256" key="1">
    <source>
        <dbReference type="SAM" id="MobiDB-lite"/>
    </source>
</evidence>
<proteinExistence type="predicted"/>
<accession>A0A4Y2QMS0</accession>
<dbReference type="AlphaFoldDB" id="A0A4Y2QMS0"/>
<organism evidence="2 3">
    <name type="scientific">Araneus ventricosus</name>
    <name type="common">Orbweaver spider</name>
    <name type="synonym">Epeira ventricosa</name>
    <dbReference type="NCBI Taxonomy" id="182803"/>
    <lineage>
        <taxon>Eukaryota</taxon>
        <taxon>Metazoa</taxon>
        <taxon>Ecdysozoa</taxon>
        <taxon>Arthropoda</taxon>
        <taxon>Chelicerata</taxon>
        <taxon>Arachnida</taxon>
        <taxon>Araneae</taxon>
        <taxon>Araneomorphae</taxon>
        <taxon>Entelegynae</taxon>
        <taxon>Araneoidea</taxon>
        <taxon>Araneidae</taxon>
        <taxon>Araneus</taxon>
    </lineage>
</organism>
<feature type="region of interest" description="Disordered" evidence="1">
    <location>
        <begin position="70"/>
        <end position="113"/>
    </location>
</feature>
<evidence type="ECO:0000313" key="2">
    <source>
        <dbReference type="EMBL" id="GBN64611.1"/>
    </source>
</evidence>
<feature type="region of interest" description="Disordered" evidence="1">
    <location>
        <begin position="1"/>
        <end position="54"/>
    </location>
</feature>
<keyword evidence="3" id="KW-1185">Reference proteome</keyword>
<protein>
    <submittedName>
        <fullName evidence="2">Uncharacterized protein</fullName>
    </submittedName>
</protein>
<feature type="compositionally biased region" description="Polar residues" evidence="1">
    <location>
        <begin position="9"/>
        <end position="22"/>
    </location>
</feature>
<evidence type="ECO:0000313" key="3">
    <source>
        <dbReference type="Proteomes" id="UP000499080"/>
    </source>
</evidence>